<dbReference type="SMART" id="SM00974">
    <property type="entry name" value="T5orf172"/>
    <property type="match status" value="1"/>
</dbReference>
<dbReference type="Pfam" id="PF13455">
    <property type="entry name" value="MUG113"/>
    <property type="match status" value="1"/>
</dbReference>
<protein>
    <submittedName>
        <fullName evidence="2">T5orf172 domain</fullName>
    </submittedName>
</protein>
<gene>
    <name evidence="2" type="ORF">NCTC10293_00815</name>
</gene>
<feature type="domain" description="Bacteriophage T5 Orf172 DNA-binding" evidence="1">
    <location>
        <begin position="168"/>
        <end position="263"/>
    </location>
</feature>
<reference evidence="2 3" key="1">
    <citation type="submission" date="2018-06" db="EMBL/GenBank/DDBJ databases">
        <authorList>
            <consortium name="Pathogen Informatics"/>
            <person name="Doyle S."/>
        </authorList>
    </citation>
    <scope>NUCLEOTIDE SEQUENCE [LARGE SCALE GENOMIC DNA]</scope>
    <source>
        <strain evidence="2 3">NCTC10293</strain>
    </source>
</reference>
<evidence type="ECO:0000259" key="1">
    <source>
        <dbReference type="SMART" id="SM00974"/>
    </source>
</evidence>
<dbReference type="InterPro" id="IPR018306">
    <property type="entry name" value="Phage_T5_Orf172_DNA-bd"/>
</dbReference>
<sequence>MGDVSLFKGKFAQHKRKLNIVKEERVGKRYPCPNFADYQASFEALRQALKTGSAVRSDVIRERSIEVGDCFVLQGLLCIVVAKNAENRQNKRSNYRLRIIFENGIESDMLQSSLSVALYRDELGRSIAFNDENARTAWLERQFGVRPEAKINGYLYVAQLQKAKTELSHYPHLYKIGFTRTKPELRIAECENDVAFLESAVKIVLDFAIPAPFEPHKLETLIHQFLQAQRLNIGLISKNGLAYQPNEWFAVPLQTIEFAVENILSGEIGKYRVDNTTGCVVEKR</sequence>
<evidence type="ECO:0000313" key="3">
    <source>
        <dbReference type="Proteomes" id="UP000255279"/>
    </source>
</evidence>
<name>A0A378R961_9GAMM</name>
<dbReference type="Proteomes" id="UP000255279">
    <property type="component" value="Unassembled WGS sequence"/>
</dbReference>
<proteinExistence type="predicted"/>
<dbReference type="AlphaFoldDB" id="A0A378R961"/>
<accession>A0A378R961</accession>
<evidence type="ECO:0000313" key="2">
    <source>
        <dbReference type="EMBL" id="STZ10480.1"/>
    </source>
</evidence>
<dbReference type="EMBL" id="UGQE01000001">
    <property type="protein sequence ID" value="STZ10480.1"/>
    <property type="molecule type" value="Genomic_DNA"/>
</dbReference>
<organism evidence="2 3">
    <name type="scientific">Moraxella caviae</name>
    <dbReference type="NCBI Taxonomy" id="34060"/>
    <lineage>
        <taxon>Bacteria</taxon>
        <taxon>Pseudomonadati</taxon>
        <taxon>Pseudomonadota</taxon>
        <taxon>Gammaproteobacteria</taxon>
        <taxon>Moraxellales</taxon>
        <taxon>Moraxellaceae</taxon>
        <taxon>Moraxella</taxon>
    </lineage>
</organism>